<dbReference type="EMBL" id="SPKJ01000024">
    <property type="protein sequence ID" value="MYZ47920.1"/>
    <property type="molecule type" value="Genomic_DNA"/>
</dbReference>
<dbReference type="Proteomes" id="UP000773614">
    <property type="component" value="Unassembled WGS sequence"/>
</dbReference>
<comment type="similarity">
    <text evidence="2">Belongs to the CorA metal ion transporter (MIT) (TC 1.A.35) family.</text>
</comment>
<dbReference type="InterPro" id="IPR045861">
    <property type="entry name" value="CorA_cytoplasmic_dom"/>
</dbReference>
<keyword evidence="8" id="KW-0460">Magnesium</keyword>
<dbReference type="Gene3D" id="1.20.58.340">
    <property type="entry name" value="Magnesium transport protein CorA, transmembrane region"/>
    <property type="match status" value="2"/>
</dbReference>
<dbReference type="GO" id="GO:0015087">
    <property type="term" value="F:cobalt ion transmembrane transporter activity"/>
    <property type="evidence" value="ECO:0007669"/>
    <property type="project" value="TreeGrafter"/>
</dbReference>
<feature type="transmembrane region" description="Helical" evidence="13">
    <location>
        <begin position="264"/>
        <end position="284"/>
    </location>
</feature>
<dbReference type="AlphaFoldDB" id="A0A964T495"/>
<evidence type="ECO:0000256" key="7">
    <source>
        <dbReference type="ARBA" id="ARBA00022692"/>
    </source>
</evidence>
<sequence length="322" mass="35504">MIRLYTCGPDTLVPCEVSPETIRRAVWIDLLAPTQQDEAVLEGTLGINVPTPEEMAEIEVSSRLYHENDTLYMTATVLAGTETSMPVGTPVTFILSPERLITVRHAAPKAFEIFAGMAARPGAGQTGVETAFVGLLDAIVNRLADVLEVVASEVDGLSRTIFEHTSIRAQDRPDFEEVLRQIGRKGDLTSKVREALVSLGRLTHFAAAATVPQVTDSLRARLDTVARDIAPLSDHATFLAQKINFLLDATLGLLNIEQNAIIKIFSVVAVIFLPPTLIASIYGMNFELMPELGWRLGYPFALLLMIASAILPYWYFKRRRWL</sequence>
<evidence type="ECO:0000313" key="14">
    <source>
        <dbReference type="EMBL" id="MYZ47920.1"/>
    </source>
</evidence>
<evidence type="ECO:0000313" key="15">
    <source>
        <dbReference type="Proteomes" id="UP000773614"/>
    </source>
</evidence>
<dbReference type="Gene3D" id="3.30.460.20">
    <property type="entry name" value="CorA soluble domain-like"/>
    <property type="match status" value="1"/>
</dbReference>
<keyword evidence="9 13" id="KW-1133">Transmembrane helix</keyword>
<reference evidence="14" key="1">
    <citation type="submission" date="2019-03" db="EMBL/GenBank/DDBJ databases">
        <title>Afifella sp. nov., isolated from activated sludge.</title>
        <authorList>
            <person name="Li Q."/>
            <person name="Liu Y."/>
        </authorList>
    </citation>
    <scope>NUCLEOTIDE SEQUENCE</scope>
    <source>
        <strain evidence="14">L72</strain>
    </source>
</reference>
<evidence type="ECO:0000256" key="13">
    <source>
        <dbReference type="SAM" id="Phobius"/>
    </source>
</evidence>
<gene>
    <name evidence="14" type="ORF">E4O86_09370</name>
</gene>
<feature type="transmembrane region" description="Helical" evidence="13">
    <location>
        <begin position="296"/>
        <end position="316"/>
    </location>
</feature>
<keyword evidence="5" id="KW-1003">Cell membrane</keyword>
<comment type="catalytic activity">
    <reaction evidence="12">
        <text>Mg(2+)(in) = Mg(2+)(out)</text>
        <dbReference type="Rhea" id="RHEA:29827"/>
        <dbReference type="ChEBI" id="CHEBI:18420"/>
    </reaction>
</comment>
<dbReference type="Pfam" id="PF01544">
    <property type="entry name" value="CorA"/>
    <property type="match status" value="1"/>
</dbReference>
<evidence type="ECO:0000256" key="8">
    <source>
        <dbReference type="ARBA" id="ARBA00022842"/>
    </source>
</evidence>
<dbReference type="InterPro" id="IPR045863">
    <property type="entry name" value="CorA_TM1_TM2"/>
</dbReference>
<dbReference type="PANTHER" id="PTHR47685:SF1">
    <property type="entry name" value="MAGNESIUM TRANSPORT PROTEIN CORA"/>
    <property type="match status" value="1"/>
</dbReference>
<accession>A0A964T495</accession>
<keyword evidence="4" id="KW-0813">Transport</keyword>
<protein>
    <recommendedName>
        <fullName evidence="3">Magnesium transport protein CorA</fullName>
    </recommendedName>
</protein>
<evidence type="ECO:0000256" key="1">
    <source>
        <dbReference type="ARBA" id="ARBA00004429"/>
    </source>
</evidence>
<evidence type="ECO:0000256" key="12">
    <source>
        <dbReference type="ARBA" id="ARBA00034269"/>
    </source>
</evidence>
<dbReference type="GO" id="GO:0005886">
    <property type="term" value="C:plasma membrane"/>
    <property type="evidence" value="ECO:0007669"/>
    <property type="project" value="UniProtKB-SubCell"/>
</dbReference>
<evidence type="ECO:0000256" key="5">
    <source>
        <dbReference type="ARBA" id="ARBA00022475"/>
    </source>
</evidence>
<evidence type="ECO:0000256" key="3">
    <source>
        <dbReference type="ARBA" id="ARBA00019439"/>
    </source>
</evidence>
<evidence type="ECO:0000256" key="9">
    <source>
        <dbReference type="ARBA" id="ARBA00022989"/>
    </source>
</evidence>
<dbReference type="OrthoDB" id="9803416at2"/>
<dbReference type="GO" id="GO:0015099">
    <property type="term" value="F:nickel cation transmembrane transporter activity"/>
    <property type="evidence" value="ECO:0007669"/>
    <property type="project" value="TreeGrafter"/>
</dbReference>
<keyword evidence="7 13" id="KW-0812">Transmembrane</keyword>
<proteinExistence type="inferred from homology"/>
<evidence type="ECO:0000256" key="4">
    <source>
        <dbReference type="ARBA" id="ARBA00022448"/>
    </source>
</evidence>
<dbReference type="FunFam" id="1.20.58.340:FF:000001">
    <property type="entry name" value="Magnesium transport protein CorA"/>
    <property type="match status" value="1"/>
</dbReference>
<evidence type="ECO:0000256" key="11">
    <source>
        <dbReference type="ARBA" id="ARBA00023136"/>
    </source>
</evidence>
<organism evidence="14 15">
    <name type="scientific">Propylenella binzhouense</name>
    <dbReference type="NCBI Taxonomy" id="2555902"/>
    <lineage>
        <taxon>Bacteria</taxon>
        <taxon>Pseudomonadati</taxon>
        <taxon>Pseudomonadota</taxon>
        <taxon>Alphaproteobacteria</taxon>
        <taxon>Hyphomicrobiales</taxon>
        <taxon>Propylenellaceae</taxon>
        <taxon>Propylenella</taxon>
    </lineage>
</organism>
<evidence type="ECO:0000256" key="6">
    <source>
        <dbReference type="ARBA" id="ARBA00022519"/>
    </source>
</evidence>
<comment type="caution">
    <text evidence="14">The sequence shown here is derived from an EMBL/GenBank/DDBJ whole genome shotgun (WGS) entry which is preliminary data.</text>
</comment>
<dbReference type="CDD" id="cd12837">
    <property type="entry name" value="EcCorA-like_u1"/>
    <property type="match status" value="1"/>
</dbReference>
<keyword evidence="15" id="KW-1185">Reference proteome</keyword>
<dbReference type="SUPFAM" id="SSF144083">
    <property type="entry name" value="Magnesium transport protein CorA, transmembrane region"/>
    <property type="match status" value="1"/>
</dbReference>
<keyword evidence="11 13" id="KW-0472">Membrane</keyword>
<dbReference type="InterPro" id="IPR050829">
    <property type="entry name" value="CorA_MIT"/>
</dbReference>
<evidence type="ECO:0000256" key="10">
    <source>
        <dbReference type="ARBA" id="ARBA00023065"/>
    </source>
</evidence>
<evidence type="ECO:0000256" key="2">
    <source>
        <dbReference type="ARBA" id="ARBA00009765"/>
    </source>
</evidence>
<dbReference type="PANTHER" id="PTHR47685">
    <property type="entry name" value="MAGNESIUM TRANSPORT PROTEIN CORA"/>
    <property type="match status" value="1"/>
</dbReference>
<dbReference type="GO" id="GO:0015095">
    <property type="term" value="F:magnesium ion transmembrane transporter activity"/>
    <property type="evidence" value="ECO:0007669"/>
    <property type="project" value="TreeGrafter"/>
</dbReference>
<keyword evidence="6" id="KW-0997">Cell inner membrane</keyword>
<dbReference type="RefSeq" id="WP_161140269.1">
    <property type="nucleotide sequence ID" value="NZ_SPKJ01000024.1"/>
</dbReference>
<name>A0A964T495_9HYPH</name>
<keyword evidence="10" id="KW-0406">Ion transport</keyword>
<dbReference type="SUPFAM" id="SSF143865">
    <property type="entry name" value="CorA soluble domain-like"/>
    <property type="match status" value="1"/>
</dbReference>
<comment type="subcellular location">
    <subcellularLocation>
        <location evidence="1">Cell inner membrane</location>
        <topology evidence="1">Multi-pass membrane protein</topology>
    </subcellularLocation>
</comment>
<dbReference type="InterPro" id="IPR002523">
    <property type="entry name" value="MgTranspt_CorA/ZnTranspt_ZntB"/>
</dbReference>